<accession>A0A151WQV1</accession>
<proteinExistence type="predicted"/>
<evidence type="ECO:0000256" key="1">
    <source>
        <dbReference type="SAM" id="Phobius"/>
    </source>
</evidence>
<organism evidence="2 3">
    <name type="scientific">Mycetomoellerius zeteki</name>
    <dbReference type="NCBI Taxonomy" id="64791"/>
    <lineage>
        <taxon>Eukaryota</taxon>
        <taxon>Metazoa</taxon>
        <taxon>Ecdysozoa</taxon>
        <taxon>Arthropoda</taxon>
        <taxon>Hexapoda</taxon>
        <taxon>Insecta</taxon>
        <taxon>Pterygota</taxon>
        <taxon>Neoptera</taxon>
        <taxon>Endopterygota</taxon>
        <taxon>Hymenoptera</taxon>
        <taxon>Apocrita</taxon>
        <taxon>Aculeata</taxon>
        <taxon>Formicoidea</taxon>
        <taxon>Formicidae</taxon>
        <taxon>Myrmicinae</taxon>
        <taxon>Mycetomoellerius</taxon>
    </lineage>
</organism>
<keyword evidence="1" id="KW-0472">Membrane</keyword>
<dbReference type="AlphaFoldDB" id="A0A151WQV1"/>
<name>A0A151WQV1_9HYME</name>
<keyword evidence="1" id="KW-1133">Transmembrane helix</keyword>
<dbReference type="KEGG" id="mzt:108727319"/>
<dbReference type="PANTHER" id="PTHR38640:SF1">
    <property type="entry name" value="GEO09659P1"/>
    <property type="match status" value="1"/>
</dbReference>
<dbReference type="Proteomes" id="UP000075809">
    <property type="component" value="Unassembled WGS sequence"/>
</dbReference>
<evidence type="ECO:0000313" key="2">
    <source>
        <dbReference type="EMBL" id="KYQ50279.1"/>
    </source>
</evidence>
<feature type="transmembrane region" description="Helical" evidence="1">
    <location>
        <begin position="104"/>
        <end position="126"/>
    </location>
</feature>
<gene>
    <name evidence="2" type="ORF">ALC60_10592</name>
</gene>
<feature type="transmembrane region" description="Helical" evidence="1">
    <location>
        <begin position="74"/>
        <end position="92"/>
    </location>
</feature>
<protein>
    <submittedName>
        <fullName evidence="2">Uncharacterized protein</fullName>
    </submittedName>
</protein>
<dbReference type="PANTHER" id="PTHR38640">
    <property type="entry name" value="GEO09659P1"/>
    <property type="match status" value="1"/>
</dbReference>
<dbReference type="OrthoDB" id="5915502at2759"/>
<dbReference type="STRING" id="64791.A0A151WQV1"/>
<dbReference type="EMBL" id="KQ982813">
    <property type="protein sequence ID" value="KYQ50279.1"/>
    <property type="molecule type" value="Genomic_DNA"/>
</dbReference>
<sequence length="166" mass="17113">MSGTGNGGGDAAGGSGNGGGCCSTIVKKLGLRPVTRCSIAKFYAPAFGAVSYTSMSINVMNPSLVVKVFPKRDITNFLLAGTLIGTGSYIYTREHMKAAPQSVRILYSATGAVLLSLGSVLLWAVIRSIVPPSPVCCTLAGIGTGVAFLKVGSSYLEFVDEQIAKK</sequence>
<reference evidence="2 3" key="1">
    <citation type="submission" date="2015-09" db="EMBL/GenBank/DDBJ databases">
        <title>Trachymyrmex zeteki WGS genome.</title>
        <authorList>
            <person name="Nygaard S."/>
            <person name="Hu H."/>
            <person name="Boomsma J."/>
            <person name="Zhang G."/>
        </authorList>
    </citation>
    <scope>NUCLEOTIDE SEQUENCE [LARGE SCALE GENOMIC DNA]</scope>
    <source>
        <strain evidence="2">Tzet28-1</strain>
        <tissue evidence="2">Whole body</tissue>
    </source>
</reference>
<keyword evidence="3" id="KW-1185">Reference proteome</keyword>
<evidence type="ECO:0000313" key="3">
    <source>
        <dbReference type="Proteomes" id="UP000075809"/>
    </source>
</evidence>
<keyword evidence="1" id="KW-0812">Transmembrane</keyword>